<keyword evidence="9" id="KW-1185">Reference proteome</keyword>
<protein>
    <submittedName>
        <fullName evidence="8">Putative membrane-anchored protein</fullName>
    </submittedName>
</protein>
<dbReference type="NCBIfam" id="NF040608">
    <property type="entry name" value="division_SteA"/>
    <property type="match status" value="1"/>
</dbReference>
<dbReference type="GO" id="GO:0004788">
    <property type="term" value="F:thiamine diphosphokinase activity"/>
    <property type="evidence" value="ECO:0007669"/>
    <property type="project" value="InterPro"/>
</dbReference>
<comment type="caution">
    <text evidence="8">The sequence shown here is derived from an EMBL/GenBank/DDBJ whole genome shotgun (WGS) entry which is preliminary data.</text>
</comment>
<dbReference type="InterPro" id="IPR007371">
    <property type="entry name" value="TPK_catalytic"/>
</dbReference>
<dbReference type="InterPro" id="IPR036759">
    <property type="entry name" value="TPK_catalytic_sf"/>
</dbReference>
<keyword evidence="5" id="KW-0812">Transmembrane</keyword>
<evidence type="ECO:0000256" key="4">
    <source>
        <dbReference type="ARBA" id="ARBA00022840"/>
    </source>
</evidence>
<dbReference type="SUPFAM" id="SSF63999">
    <property type="entry name" value="Thiamin pyrophosphokinase, catalytic domain"/>
    <property type="match status" value="1"/>
</dbReference>
<accession>A0A841FTS4</accession>
<dbReference type="InterPro" id="IPR022215">
    <property type="entry name" value="SteA-like_C"/>
</dbReference>
<dbReference type="Pfam" id="PF12555">
    <property type="entry name" value="SteA-like_C"/>
    <property type="match status" value="1"/>
</dbReference>
<dbReference type="Proteomes" id="UP000548476">
    <property type="component" value="Unassembled WGS sequence"/>
</dbReference>
<dbReference type="AlphaFoldDB" id="A0A841FTS4"/>
<gene>
    <name evidence="8" type="ORF">HNR73_003793</name>
</gene>
<organism evidence="8 9">
    <name type="scientific">Phytomonospora endophytica</name>
    <dbReference type="NCBI Taxonomy" id="714109"/>
    <lineage>
        <taxon>Bacteria</taxon>
        <taxon>Bacillati</taxon>
        <taxon>Actinomycetota</taxon>
        <taxon>Actinomycetes</taxon>
        <taxon>Micromonosporales</taxon>
        <taxon>Micromonosporaceae</taxon>
        <taxon>Phytomonospora</taxon>
    </lineage>
</organism>
<keyword evidence="2" id="KW-0547">Nucleotide-binding</keyword>
<evidence type="ECO:0000256" key="2">
    <source>
        <dbReference type="ARBA" id="ARBA00022741"/>
    </source>
</evidence>
<reference evidence="8 9" key="1">
    <citation type="submission" date="2020-08" db="EMBL/GenBank/DDBJ databases">
        <title>Genomic Encyclopedia of Type Strains, Phase IV (KMG-IV): sequencing the most valuable type-strain genomes for metagenomic binning, comparative biology and taxonomic classification.</title>
        <authorList>
            <person name="Goeker M."/>
        </authorList>
    </citation>
    <scope>NUCLEOTIDE SEQUENCE [LARGE SCALE GENOMIC DNA]</scope>
    <source>
        <strain evidence="8 9">YIM 65646</strain>
    </source>
</reference>
<dbReference type="RefSeq" id="WP_184788749.1">
    <property type="nucleotide sequence ID" value="NZ_BONT01000105.1"/>
</dbReference>
<dbReference type="Gene3D" id="3.40.50.10240">
    <property type="entry name" value="Thiamin pyrophosphokinase, catalytic domain"/>
    <property type="match status" value="1"/>
</dbReference>
<name>A0A841FTS4_9ACTN</name>
<evidence type="ECO:0000256" key="1">
    <source>
        <dbReference type="ARBA" id="ARBA00022679"/>
    </source>
</evidence>
<evidence type="ECO:0000259" key="7">
    <source>
        <dbReference type="Pfam" id="PF12555"/>
    </source>
</evidence>
<evidence type="ECO:0000256" key="3">
    <source>
        <dbReference type="ARBA" id="ARBA00022777"/>
    </source>
</evidence>
<dbReference type="GO" id="GO:0009229">
    <property type="term" value="P:thiamine diphosphate biosynthetic process"/>
    <property type="evidence" value="ECO:0007669"/>
    <property type="project" value="InterPro"/>
</dbReference>
<keyword evidence="4" id="KW-0067">ATP-binding</keyword>
<keyword evidence="5" id="KW-0472">Membrane</keyword>
<evidence type="ECO:0000313" key="9">
    <source>
        <dbReference type="Proteomes" id="UP000548476"/>
    </source>
</evidence>
<sequence length="392" mass="41999">MRLPTLRRSRAVEAGTIAGPARLDRRTKRLTGRLRPGDIAVIDHLDIDRVAADALVATEVAAVVNVKPSISGRYPNLGPEVLVKAGIPLVDDVGEDIFQELREGTTVRIVDGDVLVGDKVVASGVRQDADSVTAAMSDAREGLSVQLEAFAANTMEYLKRERELLLDGVGVPEIETPINGRHCLIVVRGYDYKEDLDVLRPYIREFKPVLIGVDGGADALVEAGYTPDIIVGDMDSASDDVLRCGAEVIVHAFTDGRAPGKARLDDLGIPSITFPAAATSEDIAMLIADEKGAELIVAVGTHATLVEFLDKGRGGMASTFLTRLRVGGKLVDAKGVSRLYKQNVSVSSLLLLILAAVAAMAAALTVSTVGRSYLEVVTEWWDGLLFQFQRLF</sequence>
<dbReference type="GO" id="GO:0005524">
    <property type="term" value="F:ATP binding"/>
    <property type="evidence" value="ECO:0007669"/>
    <property type="project" value="UniProtKB-KW"/>
</dbReference>
<evidence type="ECO:0000259" key="6">
    <source>
        <dbReference type="Pfam" id="PF04263"/>
    </source>
</evidence>
<keyword evidence="5" id="KW-1133">Transmembrane helix</keyword>
<dbReference type="EMBL" id="JACHGT010000007">
    <property type="protein sequence ID" value="MBB6035929.1"/>
    <property type="molecule type" value="Genomic_DNA"/>
</dbReference>
<evidence type="ECO:0000313" key="8">
    <source>
        <dbReference type="EMBL" id="MBB6035929.1"/>
    </source>
</evidence>
<feature type="domain" description="SteA-like C-terminal" evidence="7">
    <location>
        <begin position="334"/>
        <end position="385"/>
    </location>
</feature>
<feature type="domain" description="Thiamin pyrophosphokinase catalytic" evidence="6">
    <location>
        <begin position="208"/>
        <end position="243"/>
    </location>
</feature>
<feature type="transmembrane region" description="Helical" evidence="5">
    <location>
        <begin position="344"/>
        <end position="366"/>
    </location>
</feature>
<dbReference type="InterPro" id="IPR047795">
    <property type="entry name" value="Put_SteA-like"/>
</dbReference>
<proteinExistence type="predicted"/>
<keyword evidence="1" id="KW-0808">Transferase</keyword>
<evidence type="ECO:0000256" key="5">
    <source>
        <dbReference type="SAM" id="Phobius"/>
    </source>
</evidence>
<dbReference type="Pfam" id="PF04263">
    <property type="entry name" value="TPK_catalytic"/>
    <property type="match status" value="1"/>
</dbReference>
<keyword evidence="3" id="KW-0418">Kinase</keyword>
<dbReference type="GO" id="GO:0016301">
    <property type="term" value="F:kinase activity"/>
    <property type="evidence" value="ECO:0007669"/>
    <property type="project" value="UniProtKB-KW"/>
</dbReference>